<keyword evidence="3 7" id="KW-0285">Flavoprotein</keyword>
<evidence type="ECO:0000256" key="9">
    <source>
        <dbReference type="PIRSR" id="PIRSR000190-2"/>
    </source>
</evidence>
<feature type="domain" description="Pyridoxine 5'-phosphate oxidase dimerisation C-terminal" evidence="11">
    <location>
        <begin position="174"/>
        <end position="214"/>
    </location>
</feature>
<sequence>MNKNLAHYRRVYSKGALLESEIPQEPLELFNHWFHEMEKIKNPIEVNAMTVATIDSEGMPKSRVILLKEYSKEGFVFYTNYTSEKGRSLEINPKICLSFFWPEMERQVIIQGKAEKFSEEKAIEYFQTRPRGSQLGAWASNQSSEIASREVLEKSLRELEIKYEDMEIPKPEHWGGYLVRPENIEFWQGRPNRLHDRILYEKDASNWNIKRLAP</sequence>
<dbReference type="NCBIfam" id="NF004231">
    <property type="entry name" value="PRK05679.1"/>
    <property type="match status" value="1"/>
</dbReference>
<dbReference type="FunFam" id="2.30.110.10:FF:000020">
    <property type="entry name" value="PNPO isoform 11"/>
    <property type="match status" value="1"/>
</dbReference>
<dbReference type="InterPro" id="IPR019576">
    <property type="entry name" value="Pyridoxamine_oxidase_dimer_C"/>
</dbReference>
<dbReference type="AlphaFoldDB" id="A0A5B8YGT0"/>
<keyword evidence="4 7" id="KW-0288">FMN</keyword>
<comment type="pathway">
    <text evidence="7">Cofactor metabolism; pyridoxal 5'-phosphate salvage; pyridoxal 5'-phosphate from pyridoxamine 5'-phosphate: step 1/1.</text>
</comment>
<comment type="cofactor">
    <cofactor evidence="7 9">
        <name>FMN</name>
        <dbReference type="ChEBI" id="CHEBI:58210"/>
    </cofactor>
    <text evidence="7 9">Binds 1 FMN per subunit.</text>
</comment>
<feature type="binding site" evidence="7 8">
    <location>
        <position position="129"/>
    </location>
    <ligand>
        <name>substrate</name>
    </ligand>
</feature>
<reference evidence="12 13" key="1">
    <citation type="submission" date="2019-08" db="EMBL/GenBank/DDBJ databases">
        <title>Antarcticibacterium arcticum sp. nov., a bacterium isolated from marine sediment of the Canadian Beaufort Sea.</title>
        <authorList>
            <person name="Lee Y.M."/>
            <person name="Baek K."/>
            <person name="Lee D.-H."/>
            <person name="Shin S.C."/>
            <person name="Jin Y.K."/>
            <person name="Park Y."/>
        </authorList>
    </citation>
    <scope>NUCLEOTIDE SEQUENCE [LARGE SCALE GENOMIC DNA]</scope>
    <source>
        <strain evidence="12 13">PAMC 28998</strain>
    </source>
</reference>
<feature type="binding site" evidence="7 8">
    <location>
        <begin position="193"/>
        <end position="195"/>
    </location>
    <ligand>
        <name>substrate</name>
    </ligand>
</feature>
<dbReference type="GO" id="GO:0008615">
    <property type="term" value="P:pyridoxine biosynthetic process"/>
    <property type="evidence" value="ECO:0007669"/>
    <property type="project" value="UniProtKB-UniRule"/>
</dbReference>
<evidence type="ECO:0000256" key="1">
    <source>
        <dbReference type="ARBA" id="ARBA00007301"/>
    </source>
</evidence>
<evidence type="ECO:0000313" key="12">
    <source>
        <dbReference type="EMBL" id="QED36801.1"/>
    </source>
</evidence>
<comment type="catalytic activity">
    <reaction evidence="7">
        <text>pyridoxamine 5'-phosphate + O2 + H2O = pyridoxal 5'-phosphate + H2O2 + NH4(+)</text>
        <dbReference type="Rhea" id="RHEA:15817"/>
        <dbReference type="ChEBI" id="CHEBI:15377"/>
        <dbReference type="ChEBI" id="CHEBI:15379"/>
        <dbReference type="ChEBI" id="CHEBI:16240"/>
        <dbReference type="ChEBI" id="CHEBI:28938"/>
        <dbReference type="ChEBI" id="CHEBI:58451"/>
        <dbReference type="ChEBI" id="CHEBI:597326"/>
        <dbReference type="EC" id="1.4.3.5"/>
    </reaction>
</comment>
<evidence type="ECO:0000256" key="6">
    <source>
        <dbReference type="ARBA" id="ARBA00023096"/>
    </source>
</evidence>
<dbReference type="Proteomes" id="UP000321954">
    <property type="component" value="Chromosome"/>
</dbReference>
<comment type="catalytic activity">
    <reaction evidence="7">
        <text>pyridoxine 5'-phosphate + O2 = pyridoxal 5'-phosphate + H2O2</text>
        <dbReference type="Rhea" id="RHEA:15149"/>
        <dbReference type="ChEBI" id="CHEBI:15379"/>
        <dbReference type="ChEBI" id="CHEBI:16240"/>
        <dbReference type="ChEBI" id="CHEBI:58589"/>
        <dbReference type="ChEBI" id="CHEBI:597326"/>
        <dbReference type="EC" id="1.4.3.5"/>
    </reaction>
</comment>
<dbReference type="InterPro" id="IPR000659">
    <property type="entry name" value="Pyridox_Oxase"/>
</dbReference>
<evidence type="ECO:0000256" key="2">
    <source>
        <dbReference type="ARBA" id="ARBA00011738"/>
    </source>
</evidence>
<dbReference type="NCBIfam" id="TIGR00558">
    <property type="entry name" value="pdxH"/>
    <property type="match status" value="1"/>
</dbReference>
<comment type="similarity">
    <text evidence="1 7">Belongs to the pyridoxamine 5'-phosphate oxidase family.</text>
</comment>
<evidence type="ECO:0000256" key="7">
    <source>
        <dbReference type="HAMAP-Rule" id="MF_01629"/>
    </source>
</evidence>
<dbReference type="EC" id="1.4.3.5" evidence="7"/>
<comment type="caution">
    <text evidence="7">Lacks conserved residue(s) required for the propagation of feature annotation.</text>
</comment>
<dbReference type="InterPro" id="IPR012349">
    <property type="entry name" value="Split_barrel_FMN-bd"/>
</dbReference>
<feature type="binding site" evidence="7 9">
    <location>
        <position position="107"/>
    </location>
    <ligand>
        <name>FMN</name>
        <dbReference type="ChEBI" id="CHEBI:58210"/>
    </ligand>
</feature>
<evidence type="ECO:0000259" key="11">
    <source>
        <dbReference type="Pfam" id="PF10590"/>
    </source>
</evidence>
<dbReference type="RefSeq" id="WP_146830981.1">
    <property type="nucleotide sequence ID" value="NZ_CP042476.1"/>
</dbReference>
<keyword evidence="5 7" id="KW-0560">Oxidoreductase</keyword>
<feature type="binding site" evidence="7 9">
    <location>
        <position position="187"/>
    </location>
    <ligand>
        <name>FMN</name>
        <dbReference type="ChEBI" id="CHEBI:58210"/>
    </ligand>
</feature>
<dbReference type="KEGG" id="anp:FK178_03335"/>
<keyword evidence="13" id="KW-1185">Reference proteome</keyword>
<feature type="binding site" evidence="7 9">
    <location>
        <begin position="63"/>
        <end position="68"/>
    </location>
    <ligand>
        <name>FMN</name>
        <dbReference type="ChEBI" id="CHEBI:58210"/>
    </ligand>
</feature>
<evidence type="ECO:0000313" key="13">
    <source>
        <dbReference type="Proteomes" id="UP000321954"/>
    </source>
</evidence>
<dbReference type="UniPathway" id="UPA01068">
    <property type="reaction ID" value="UER00304"/>
</dbReference>
<comment type="function">
    <text evidence="7">Catalyzes the oxidation of either pyridoxine 5'-phosphate (PNP) or pyridoxamine 5'-phosphate (PMP) into pyridoxal 5'-phosphate (PLP).</text>
</comment>
<dbReference type="GO" id="GO:0010181">
    <property type="term" value="F:FMN binding"/>
    <property type="evidence" value="ECO:0007669"/>
    <property type="project" value="UniProtKB-UniRule"/>
</dbReference>
<dbReference type="Gene3D" id="2.30.110.10">
    <property type="entry name" value="Electron Transport, Fmn-binding Protein, Chain A"/>
    <property type="match status" value="1"/>
</dbReference>
<feature type="binding site" evidence="7 9">
    <location>
        <position position="85"/>
    </location>
    <ligand>
        <name>FMN</name>
        <dbReference type="ChEBI" id="CHEBI:58210"/>
    </ligand>
</feature>
<protein>
    <recommendedName>
        <fullName evidence="7">Pyridoxine/pyridoxamine 5'-phosphate oxidase</fullName>
        <ecNumber evidence="7">1.4.3.5</ecNumber>
    </recommendedName>
    <alternativeName>
        <fullName evidence="7">PNP/PMP oxidase</fullName>
        <shortName evidence="7">PNPOx</shortName>
    </alternativeName>
    <alternativeName>
        <fullName evidence="7">Pyridoxal 5'-phosphate synthase</fullName>
    </alternativeName>
</protein>
<feature type="binding site" evidence="7 9">
    <location>
        <begin position="142"/>
        <end position="143"/>
    </location>
    <ligand>
        <name>FMN</name>
        <dbReference type="ChEBI" id="CHEBI:58210"/>
    </ligand>
</feature>
<evidence type="ECO:0000256" key="8">
    <source>
        <dbReference type="PIRSR" id="PIRSR000190-1"/>
    </source>
</evidence>
<feature type="binding site" evidence="7 9">
    <location>
        <begin position="78"/>
        <end position="79"/>
    </location>
    <ligand>
        <name>FMN</name>
        <dbReference type="ChEBI" id="CHEBI:58210"/>
    </ligand>
</feature>
<dbReference type="Pfam" id="PF10590">
    <property type="entry name" value="PNP_phzG_C"/>
    <property type="match status" value="1"/>
</dbReference>
<feature type="binding site" evidence="7 9">
    <location>
        <position position="197"/>
    </location>
    <ligand>
        <name>FMN</name>
        <dbReference type="ChEBI" id="CHEBI:58210"/>
    </ligand>
</feature>
<feature type="binding site" evidence="7 8">
    <location>
        <position position="133"/>
    </location>
    <ligand>
        <name>substrate</name>
    </ligand>
</feature>
<feature type="binding site" evidence="8">
    <location>
        <begin position="9"/>
        <end position="12"/>
    </location>
    <ligand>
        <name>substrate</name>
    </ligand>
</feature>
<feature type="binding site" evidence="7 8">
    <location>
        <position position="125"/>
    </location>
    <ligand>
        <name>substrate</name>
    </ligand>
</feature>
<evidence type="ECO:0000256" key="3">
    <source>
        <dbReference type="ARBA" id="ARBA00022630"/>
    </source>
</evidence>
<comment type="subunit">
    <text evidence="2 7">Homodimer.</text>
</comment>
<comment type="pathway">
    <text evidence="7">Cofactor metabolism; pyridoxal 5'-phosphate salvage; pyridoxal 5'-phosphate from pyridoxine 5'-phosphate: step 1/1.</text>
</comment>
<dbReference type="OrthoDB" id="9780392at2"/>
<dbReference type="Pfam" id="PF01243">
    <property type="entry name" value="PNPOx_N"/>
    <property type="match status" value="1"/>
</dbReference>
<accession>A0A5B8YGT0</accession>
<evidence type="ECO:0000259" key="10">
    <source>
        <dbReference type="Pfam" id="PF01243"/>
    </source>
</evidence>
<keyword evidence="6 7" id="KW-0664">Pyridoxine biosynthesis</keyword>
<gene>
    <name evidence="7 12" type="primary">pdxH</name>
    <name evidence="12" type="ORF">FK178_03335</name>
</gene>
<dbReference type="PROSITE" id="PS01064">
    <property type="entry name" value="PYRIDOX_OXIDASE"/>
    <property type="match status" value="1"/>
</dbReference>
<feature type="domain" description="Pyridoxamine 5'-phosphate oxidase N-terminal" evidence="10">
    <location>
        <begin position="45"/>
        <end position="160"/>
    </location>
</feature>
<evidence type="ECO:0000256" key="4">
    <source>
        <dbReference type="ARBA" id="ARBA00022643"/>
    </source>
</evidence>
<feature type="binding site" evidence="7 8">
    <location>
        <position position="68"/>
    </location>
    <ligand>
        <name>substrate</name>
    </ligand>
</feature>
<name>A0A5B8YGT0_9FLAO</name>
<dbReference type="EMBL" id="CP042476">
    <property type="protein sequence ID" value="QED36801.1"/>
    <property type="molecule type" value="Genomic_DNA"/>
</dbReference>
<dbReference type="PIRSF" id="PIRSF000190">
    <property type="entry name" value="Pyd_amn-ph_oxd"/>
    <property type="match status" value="1"/>
</dbReference>
<evidence type="ECO:0000256" key="5">
    <source>
        <dbReference type="ARBA" id="ARBA00023002"/>
    </source>
</evidence>
<organism evidence="12 13">
    <name type="scientific">Antarcticibacterium arcticum</name>
    <dbReference type="NCBI Taxonomy" id="2585771"/>
    <lineage>
        <taxon>Bacteria</taxon>
        <taxon>Pseudomonadati</taxon>
        <taxon>Bacteroidota</taxon>
        <taxon>Flavobacteriia</taxon>
        <taxon>Flavobacteriales</taxon>
        <taxon>Flavobacteriaceae</taxon>
        <taxon>Antarcticibacterium</taxon>
    </lineage>
</organism>
<dbReference type="HAMAP" id="MF_01629">
    <property type="entry name" value="PdxH"/>
    <property type="match status" value="1"/>
</dbReference>
<dbReference type="PANTHER" id="PTHR10851:SF0">
    <property type="entry name" value="PYRIDOXINE-5'-PHOSPHATE OXIDASE"/>
    <property type="match status" value="1"/>
</dbReference>
<proteinExistence type="inferred from homology"/>
<dbReference type="InterPro" id="IPR019740">
    <property type="entry name" value="Pyridox_Oxase_CS"/>
</dbReference>
<dbReference type="GO" id="GO:0004733">
    <property type="term" value="F:pyridoxamine phosphate oxidase activity"/>
    <property type="evidence" value="ECO:0007669"/>
    <property type="project" value="UniProtKB-UniRule"/>
</dbReference>
<dbReference type="SUPFAM" id="SSF50475">
    <property type="entry name" value="FMN-binding split barrel"/>
    <property type="match status" value="1"/>
</dbReference>
<dbReference type="PANTHER" id="PTHR10851">
    <property type="entry name" value="PYRIDOXINE-5-PHOSPHATE OXIDASE"/>
    <property type="match status" value="1"/>
</dbReference>
<dbReference type="InterPro" id="IPR011576">
    <property type="entry name" value="Pyridox_Oxase_N"/>
</dbReference>